<proteinExistence type="predicted"/>
<dbReference type="Proteomes" id="UP000439903">
    <property type="component" value="Unassembled WGS sequence"/>
</dbReference>
<organism evidence="2 3">
    <name type="scientific">Gigaspora margarita</name>
    <dbReference type="NCBI Taxonomy" id="4874"/>
    <lineage>
        <taxon>Eukaryota</taxon>
        <taxon>Fungi</taxon>
        <taxon>Fungi incertae sedis</taxon>
        <taxon>Mucoromycota</taxon>
        <taxon>Glomeromycotina</taxon>
        <taxon>Glomeromycetes</taxon>
        <taxon>Diversisporales</taxon>
        <taxon>Gigasporaceae</taxon>
        <taxon>Gigaspora</taxon>
    </lineage>
</organism>
<name>A0A8H4B0Z6_GIGMA</name>
<evidence type="ECO:0000313" key="2">
    <source>
        <dbReference type="EMBL" id="KAF0551490.1"/>
    </source>
</evidence>
<protein>
    <submittedName>
        <fullName evidence="2">Uncharacterized protein</fullName>
    </submittedName>
</protein>
<evidence type="ECO:0000313" key="3">
    <source>
        <dbReference type="Proteomes" id="UP000439903"/>
    </source>
</evidence>
<comment type="caution">
    <text evidence="2">The sequence shown here is derived from an EMBL/GenBank/DDBJ whole genome shotgun (WGS) entry which is preliminary data.</text>
</comment>
<gene>
    <name evidence="2" type="ORF">F8M41_023429</name>
</gene>
<keyword evidence="1" id="KW-0175">Coiled coil</keyword>
<dbReference type="AlphaFoldDB" id="A0A8H4B0Z6"/>
<feature type="coiled-coil region" evidence="1">
    <location>
        <begin position="1"/>
        <end position="35"/>
    </location>
</feature>
<sequence length="145" mass="17435">MKKIKQEFEKTNKTKQEFEKKIDEMKEESEKNNLLMGKAAQTISELQEKLYEKDQEINYDSLFFGKSFEIAQELYEQEKLTRQVYTIVNDFSDEIFHFENDGLPDSENFQFEELENGYEAFEELIEYDEKNKSYSDYLDSDVNSF</sequence>
<keyword evidence="3" id="KW-1185">Reference proteome</keyword>
<reference evidence="2 3" key="1">
    <citation type="journal article" date="2019" name="Environ. Microbiol.">
        <title>At the nexus of three kingdoms: the genome of the mycorrhizal fungus Gigaspora margarita provides insights into plant, endobacterial and fungal interactions.</title>
        <authorList>
            <person name="Venice F."/>
            <person name="Ghignone S."/>
            <person name="Salvioli di Fossalunga A."/>
            <person name="Amselem J."/>
            <person name="Novero M."/>
            <person name="Xianan X."/>
            <person name="Sedzielewska Toro K."/>
            <person name="Morin E."/>
            <person name="Lipzen A."/>
            <person name="Grigoriev I.V."/>
            <person name="Henrissat B."/>
            <person name="Martin F.M."/>
            <person name="Bonfante P."/>
        </authorList>
    </citation>
    <scope>NUCLEOTIDE SEQUENCE [LARGE SCALE GENOMIC DNA]</scope>
    <source>
        <strain evidence="2 3">BEG34</strain>
    </source>
</reference>
<evidence type="ECO:0000256" key="1">
    <source>
        <dbReference type="SAM" id="Coils"/>
    </source>
</evidence>
<dbReference type="EMBL" id="WTPW01000077">
    <property type="protein sequence ID" value="KAF0551490.1"/>
    <property type="molecule type" value="Genomic_DNA"/>
</dbReference>
<accession>A0A8H4B0Z6</accession>